<reference evidence="1" key="1">
    <citation type="submission" date="2018-01" db="EMBL/GenBank/DDBJ databases">
        <title>An insight into the sialome of Amazonian anophelines.</title>
        <authorList>
            <person name="Ribeiro J.M."/>
            <person name="Scarpassa V."/>
            <person name="Calvo E."/>
        </authorList>
    </citation>
    <scope>NUCLEOTIDE SEQUENCE</scope>
</reference>
<organism evidence="1">
    <name type="scientific">Anopheles darlingi</name>
    <name type="common">Mosquito</name>
    <dbReference type="NCBI Taxonomy" id="43151"/>
    <lineage>
        <taxon>Eukaryota</taxon>
        <taxon>Metazoa</taxon>
        <taxon>Ecdysozoa</taxon>
        <taxon>Arthropoda</taxon>
        <taxon>Hexapoda</taxon>
        <taxon>Insecta</taxon>
        <taxon>Pterygota</taxon>
        <taxon>Neoptera</taxon>
        <taxon>Endopterygota</taxon>
        <taxon>Diptera</taxon>
        <taxon>Nematocera</taxon>
        <taxon>Culicoidea</taxon>
        <taxon>Culicidae</taxon>
        <taxon>Anophelinae</taxon>
        <taxon>Anopheles</taxon>
    </lineage>
</organism>
<dbReference type="EMBL" id="GGFL01011298">
    <property type="protein sequence ID" value="MBW75476.1"/>
    <property type="molecule type" value="Transcribed_RNA"/>
</dbReference>
<name>A0A2M4DD53_ANODA</name>
<dbReference type="AlphaFoldDB" id="A0A2M4DD53"/>
<protein>
    <submittedName>
        <fullName evidence="1">Putative secreted protein</fullName>
    </submittedName>
</protein>
<evidence type="ECO:0000313" key="1">
    <source>
        <dbReference type="EMBL" id="MBW75476.1"/>
    </source>
</evidence>
<sequence>MSPLRRSLSISFSLSLSLSPASIVHWKLRILVGLSLTQKWAGHTFGSYDRVSHMQFQKKVSRRLSEMSQVKREVKKSLGLIDRQTASVVGYRLNSPHT</sequence>
<accession>A0A2M4DD53</accession>
<proteinExistence type="predicted"/>